<protein>
    <submittedName>
        <fullName evidence="1">Uncharacterized protein</fullName>
    </submittedName>
</protein>
<reference evidence="1 2" key="1">
    <citation type="submission" date="2015-01" db="EMBL/GenBank/DDBJ databases">
        <title>Evolution of Trichinella species and genotypes.</title>
        <authorList>
            <person name="Korhonen P.K."/>
            <person name="Edoardo P."/>
            <person name="Giuseppe L.R."/>
            <person name="Gasser R.B."/>
        </authorList>
    </citation>
    <scope>NUCLEOTIDE SEQUENCE [LARGE SCALE GENOMIC DNA]</scope>
    <source>
        <strain evidence="1">ISS37</strain>
    </source>
</reference>
<dbReference type="AlphaFoldDB" id="A0A0V0SEJ1"/>
<sequence length="89" mass="10116">MEIENATCSSTNLKKKKSNTHIHLHHFLSVQSISFYYGYWEDGEKITGFVVFISEYKRAIGMVICIRRFSINGCGAASARNCIKHLKDA</sequence>
<dbReference type="Proteomes" id="UP000054630">
    <property type="component" value="Unassembled WGS sequence"/>
</dbReference>
<organism evidence="1 2">
    <name type="scientific">Trichinella nelsoni</name>
    <dbReference type="NCBI Taxonomy" id="6336"/>
    <lineage>
        <taxon>Eukaryota</taxon>
        <taxon>Metazoa</taxon>
        <taxon>Ecdysozoa</taxon>
        <taxon>Nematoda</taxon>
        <taxon>Enoplea</taxon>
        <taxon>Dorylaimia</taxon>
        <taxon>Trichinellida</taxon>
        <taxon>Trichinellidae</taxon>
        <taxon>Trichinella</taxon>
    </lineage>
</organism>
<comment type="caution">
    <text evidence="1">The sequence shown here is derived from an EMBL/GenBank/DDBJ whole genome shotgun (WGS) entry which is preliminary data.</text>
</comment>
<evidence type="ECO:0000313" key="1">
    <source>
        <dbReference type="EMBL" id="KRX25147.1"/>
    </source>
</evidence>
<gene>
    <name evidence="1" type="ORF">T07_11753</name>
</gene>
<dbReference type="EMBL" id="JYDL01000013">
    <property type="protein sequence ID" value="KRX25147.1"/>
    <property type="molecule type" value="Genomic_DNA"/>
</dbReference>
<keyword evidence="2" id="KW-1185">Reference proteome</keyword>
<evidence type="ECO:0000313" key="2">
    <source>
        <dbReference type="Proteomes" id="UP000054630"/>
    </source>
</evidence>
<name>A0A0V0SEJ1_9BILA</name>
<proteinExistence type="predicted"/>
<accession>A0A0V0SEJ1</accession>